<evidence type="ECO:0000256" key="2">
    <source>
        <dbReference type="ARBA" id="ARBA00022750"/>
    </source>
</evidence>
<keyword evidence="2" id="KW-0378">Hydrolase</keyword>
<organism evidence="9 10">
    <name type="scientific">Rubroshorea leprosula</name>
    <dbReference type="NCBI Taxonomy" id="152421"/>
    <lineage>
        <taxon>Eukaryota</taxon>
        <taxon>Viridiplantae</taxon>
        <taxon>Streptophyta</taxon>
        <taxon>Embryophyta</taxon>
        <taxon>Tracheophyta</taxon>
        <taxon>Spermatophyta</taxon>
        <taxon>Magnoliopsida</taxon>
        <taxon>eudicotyledons</taxon>
        <taxon>Gunneridae</taxon>
        <taxon>Pentapetalae</taxon>
        <taxon>rosids</taxon>
        <taxon>malvids</taxon>
        <taxon>Malvales</taxon>
        <taxon>Dipterocarpaceae</taxon>
        <taxon>Rubroshorea</taxon>
    </lineage>
</organism>
<proteinExistence type="predicted"/>
<feature type="compositionally biased region" description="Polar residues" evidence="4">
    <location>
        <begin position="47"/>
        <end position="57"/>
    </location>
</feature>
<feature type="compositionally biased region" description="Low complexity" evidence="4">
    <location>
        <begin position="23"/>
        <end position="34"/>
    </location>
</feature>
<sequence>MEGRIPLQLASESTQRRGQNLRSSTSLSSATTFTDQEEVHLQGRMPSPSSATKSTDQGKVLLLGTTPSSSSATESTDQGKMHLQGPMPALRSEIESTDQEKLLSPEPMPSPSSATESTDQGKCTEGRILPQLRSESTQRRSQNLRLPSKSLPQTIETKMGASILASLVDAALSKVIAVASGQFTSLVDAVVSKVTTSASDQFNLALGWNNDLTEFRDKMKTLRGTTKRRKIEELGSLRELKGRLQIYKLELVTGKSEAEGAKLKDKAVEHLGFGWSGGKGNQDKDEDVLEGLQPPLNIRRLRIVGYGGRKLASWMLSPNNLVDLQQLYVSSCDEVTSLGDGDGALTSLKKLTIFRCEDGFHPPMLPNNPTVAQMKQHADYVQASYKALSYIHSAVTDDIFSRIMGAETAQEAWDTLKKEFDGSSRVKDRRVVEKIIVSVPDKFESKIFAIEESCDLKELTITKLISKLQAHEQRLVMKTDETTEGAFLARQKGKQPATSSESNKTMGFNQAYQQHQQSRKGRFPPCCHCRKTNHEEKDCWFKGKSQIQCRFCKKYGHFEKNCRAKQQRQHQTQHQQAQYRPKQQQQVNYADDQCKEDYLFTTSQGSSLPSSSRFVDSGCTNHMARDENFFIEMDKSIITNVKLGNGTVVRSQGKGTVVIQSKTGTKQITDVLFIPSLSQNLLSVAQMMKKGYTLSFVHDSCFIYDPTGDEIARVKMVENSFPLDLEKCLILHSRMALHRGKIEPLWRWQVKGMTPIEAWYGQKPSADHLKVFGSICYNHVPAAKRGKLDDKAEIGIFIGYATQAKGYKVYDPISKKVNVHKDVVFYESAHWNWDAGKIEKGSNKQCEAGSDVASSSEIAEVDDDSPVLKTKSLAEIYARCNLASAEPNCFEEAAKQQVWIDAMKEELSVIEKNQTWCLVPKPDDKKPIGVKWVFRTKLNPDGSIHKHKARLVVKGYAQQPGVDYGETYAPVARHDTVRLLIGLAVDLGWKLFHMDVKSAFLNGVLQEEIYVEQPPGFEIIRKEDCVYKLNKALYGLKQAPRAWYCRIDDYLMSQGFKRSTKEATLYVKGSSSESQLILSLYVDDLLLTGNDLKSLEQFKKVMMQEFAMTDLGETKYFLGLEVQQLSKGIFICQRKYALDILKKFEMENCKPVATPLVQNEKLSKDDQEAKPREFLGTSKEPMNLACGLTVINKEGYRGMLIVIGQEILGSLASLKELELGPFSEELKEFPDLSSTSSLEVLRLEGSGESLTLPHQIDRLTALRNLTIKSFNGVEKALLGNLSCLKTLEIENCCRLRCLSGGLSSVEELGITNCPNLVSFQEELKELPSLTIVGCPKFVGFLGESLGCFTRLKRLTIGPFSEELEEFPSLSSIPASLEYLSLTGWEKLTHLPQIQHLTALKELRIWHFGGMESLPDWFDNLSTLQQLHIWYCPNKLKERCTKGSGPDWHKISHIPHITINGETIQFQSED</sequence>
<gene>
    <name evidence="9" type="ORF">SLEP1_g53821</name>
</gene>
<dbReference type="Pfam" id="PF22936">
    <property type="entry name" value="Pol_BBD"/>
    <property type="match status" value="1"/>
</dbReference>
<dbReference type="PANTHER" id="PTHR36766:SF42">
    <property type="entry name" value="NB-ARC DOMAIN DISEASE RESISTANCE PROTEIN"/>
    <property type="match status" value="1"/>
</dbReference>
<dbReference type="GO" id="GO:0008270">
    <property type="term" value="F:zinc ion binding"/>
    <property type="evidence" value="ECO:0007669"/>
    <property type="project" value="InterPro"/>
</dbReference>
<dbReference type="Gene3D" id="3.80.10.10">
    <property type="entry name" value="Ribonuclease Inhibitor"/>
    <property type="match status" value="2"/>
</dbReference>
<feature type="domain" description="R13L1/DRL21-like LRR repeat region" evidence="7">
    <location>
        <begin position="231"/>
        <end position="355"/>
    </location>
</feature>
<feature type="compositionally biased region" description="Polar residues" evidence="4">
    <location>
        <begin position="133"/>
        <end position="148"/>
    </location>
</feature>
<protein>
    <recommendedName>
        <fullName evidence="11">Retrovirus-related Pol polyprotein from transposon RE1</fullName>
    </recommendedName>
</protein>
<dbReference type="InterPro" id="IPR043502">
    <property type="entry name" value="DNA/RNA_pol_sf"/>
</dbReference>
<feature type="compositionally biased region" description="Polar residues" evidence="4">
    <location>
        <begin position="10"/>
        <end position="22"/>
    </location>
</feature>
<dbReference type="InterPro" id="IPR032675">
    <property type="entry name" value="LRR_dom_sf"/>
</dbReference>
<evidence type="ECO:0000259" key="7">
    <source>
        <dbReference type="Pfam" id="PF25019"/>
    </source>
</evidence>
<dbReference type="Pfam" id="PF25019">
    <property type="entry name" value="LRR_R13L1-DRL21"/>
    <property type="match status" value="1"/>
</dbReference>
<evidence type="ECO:0008006" key="11">
    <source>
        <dbReference type="Google" id="ProtNLM"/>
    </source>
</evidence>
<dbReference type="InterPro" id="IPR054722">
    <property type="entry name" value="PolX-like_BBD"/>
</dbReference>
<dbReference type="GO" id="GO:0004190">
    <property type="term" value="F:aspartic-type endopeptidase activity"/>
    <property type="evidence" value="ECO:0007669"/>
    <property type="project" value="UniProtKB-KW"/>
</dbReference>
<accession>A0AAV5MBD6</accession>
<reference evidence="9 10" key="1">
    <citation type="journal article" date="2021" name="Commun. Biol.">
        <title>The genome of Shorea leprosula (Dipterocarpaceae) highlights the ecological relevance of drought in aseasonal tropical rainforests.</title>
        <authorList>
            <person name="Ng K.K.S."/>
            <person name="Kobayashi M.J."/>
            <person name="Fawcett J.A."/>
            <person name="Hatakeyama M."/>
            <person name="Paape T."/>
            <person name="Ng C.H."/>
            <person name="Ang C.C."/>
            <person name="Tnah L.H."/>
            <person name="Lee C.T."/>
            <person name="Nishiyama T."/>
            <person name="Sese J."/>
            <person name="O'Brien M.J."/>
            <person name="Copetti D."/>
            <person name="Mohd Noor M.I."/>
            <person name="Ong R.C."/>
            <person name="Putra M."/>
            <person name="Sireger I.Z."/>
            <person name="Indrioko S."/>
            <person name="Kosugi Y."/>
            <person name="Izuno A."/>
            <person name="Isagi Y."/>
            <person name="Lee S.L."/>
            <person name="Shimizu K.K."/>
        </authorList>
    </citation>
    <scope>NUCLEOTIDE SEQUENCE [LARGE SCALE GENOMIC DNA]</scope>
    <source>
        <strain evidence="9">214</strain>
    </source>
</reference>
<dbReference type="Pfam" id="PF07727">
    <property type="entry name" value="RVT_2"/>
    <property type="match status" value="1"/>
</dbReference>
<dbReference type="PANTHER" id="PTHR36766">
    <property type="entry name" value="PLANT BROAD-SPECTRUM MILDEW RESISTANCE PROTEIN RPW8"/>
    <property type="match status" value="1"/>
</dbReference>
<dbReference type="InterPro" id="IPR036875">
    <property type="entry name" value="Znf_CCHC_sf"/>
</dbReference>
<keyword evidence="10" id="KW-1185">Reference proteome</keyword>
<evidence type="ECO:0000259" key="5">
    <source>
        <dbReference type="Pfam" id="PF07727"/>
    </source>
</evidence>
<dbReference type="InterPro" id="IPR057670">
    <property type="entry name" value="SH3_retrovirus"/>
</dbReference>
<dbReference type="SUPFAM" id="SSF56672">
    <property type="entry name" value="DNA/RNA polymerases"/>
    <property type="match status" value="1"/>
</dbReference>
<dbReference type="Pfam" id="PF25597">
    <property type="entry name" value="SH3_retrovirus"/>
    <property type="match status" value="1"/>
</dbReference>
<feature type="domain" description="Retroviral polymerase SH3-like" evidence="8">
    <location>
        <begin position="774"/>
        <end position="835"/>
    </location>
</feature>
<feature type="domain" description="Retrovirus-related Pol polyprotein from transposon TNT 1-94-like beta-barrel" evidence="6">
    <location>
        <begin position="614"/>
        <end position="692"/>
    </location>
</feature>
<evidence type="ECO:0000256" key="1">
    <source>
        <dbReference type="ARBA" id="ARBA00022614"/>
    </source>
</evidence>
<feature type="domain" description="Reverse transcriptase Ty1/copia-type" evidence="5">
    <location>
        <begin position="913"/>
        <end position="1157"/>
    </location>
</feature>
<dbReference type="Pfam" id="PF14223">
    <property type="entry name" value="Retrotran_gag_2"/>
    <property type="match status" value="1"/>
</dbReference>
<dbReference type="SUPFAM" id="SSF57756">
    <property type="entry name" value="Retrovirus zinc finger-like domains"/>
    <property type="match status" value="1"/>
</dbReference>
<feature type="compositionally biased region" description="Low complexity" evidence="4">
    <location>
        <begin position="65"/>
        <end position="76"/>
    </location>
</feature>
<evidence type="ECO:0000313" key="9">
    <source>
        <dbReference type="EMBL" id="GKV46860.1"/>
    </source>
</evidence>
<dbReference type="GO" id="GO:0003676">
    <property type="term" value="F:nucleic acid binding"/>
    <property type="evidence" value="ECO:0007669"/>
    <property type="project" value="InterPro"/>
</dbReference>
<keyword evidence="1" id="KW-0433">Leucine-rich repeat</keyword>
<dbReference type="InterPro" id="IPR056789">
    <property type="entry name" value="LRR_R13L1-DRL21"/>
</dbReference>
<name>A0AAV5MBD6_9ROSI</name>
<evidence type="ECO:0000256" key="3">
    <source>
        <dbReference type="ARBA" id="ARBA00022821"/>
    </source>
</evidence>
<evidence type="ECO:0000256" key="4">
    <source>
        <dbReference type="SAM" id="MobiDB-lite"/>
    </source>
</evidence>
<feature type="compositionally biased region" description="Basic and acidic residues" evidence="4">
    <location>
        <begin position="92"/>
        <end position="103"/>
    </location>
</feature>
<evidence type="ECO:0000259" key="6">
    <source>
        <dbReference type="Pfam" id="PF22936"/>
    </source>
</evidence>
<dbReference type="GO" id="GO:0006952">
    <property type="term" value="P:defense response"/>
    <property type="evidence" value="ECO:0007669"/>
    <property type="project" value="UniProtKB-KW"/>
</dbReference>
<keyword evidence="2" id="KW-0645">Protease</keyword>
<comment type="caution">
    <text evidence="9">The sequence shown here is derived from an EMBL/GenBank/DDBJ whole genome shotgun (WGS) entry which is preliminary data.</text>
</comment>
<dbReference type="InterPro" id="IPR013103">
    <property type="entry name" value="RVT_2"/>
</dbReference>
<dbReference type="Proteomes" id="UP001054252">
    <property type="component" value="Unassembled WGS sequence"/>
</dbReference>
<evidence type="ECO:0000259" key="8">
    <source>
        <dbReference type="Pfam" id="PF25597"/>
    </source>
</evidence>
<dbReference type="EMBL" id="BPVZ01000217">
    <property type="protein sequence ID" value="GKV46860.1"/>
    <property type="molecule type" value="Genomic_DNA"/>
</dbReference>
<keyword evidence="2" id="KW-0064">Aspartyl protease</keyword>
<keyword evidence="3" id="KW-0611">Plant defense</keyword>
<dbReference type="SUPFAM" id="SSF52058">
    <property type="entry name" value="L domain-like"/>
    <property type="match status" value="1"/>
</dbReference>
<evidence type="ECO:0000313" key="10">
    <source>
        <dbReference type="Proteomes" id="UP001054252"/>
    </source>
</evidence>
<feature type="region of interest" description="Disordered" evidence="4">
    <location>
        <begin position="1"/>
        <end position="148"/>
    </location>
</feature>